<evidence type="ECO:0000256" key="1">
    <source>
        <dbReference type="SAM" id="MobiDB-lite"/>
    </source>
</evidence>
<sequence length="99" mass="11594">MTSKKRLRTVAALKNLAFNSLFALRRFCANRNPETYVYWRTRLPAVKEGEMASRRMTRETRLSRNHGDDSRSFNELVSHTCSRNDIQTRQVYSEIRAPG</sequence>
<evidence type="ECO:0000313" key="2">
    <source>
        <dbReference type="EMBL" id="KAL2040877.1"/>
    </source>
</evidence>
<name>A0ABR4A8Z3_9LECA</name>
<evidence type="ECO:0000313" key="3">
    <source>
        <dbReference type="Proteomes" id="UP001590950"/>
    </source>
</evidence>
<gene>
    <name evidence="2" type="ORF">N7G274_006335</name>
</gene>
<feature type="region of interest" description="Disordered" evidence="1">
    <location>
        <begin position="49"/>
        <end position="74"/>
    </location>
</feature>
<feature type="compositionally biased region" description="Basic and acidic residues" evidence="1">
    <location>
        <begin position="49"/>
        <end position="72"/>
    </location>
</feature>
<keyword evidence="3" id="KW-1185">Reference proteome</keyword>
<proteinExistence type="predicted"/>
<dbReference type="Proteomes" id="UP001590950">
    <property type="component" value="Unassembled WGS sequence"/>
</dbReference>
<protein>
    <submittedName>
        <fullName evidence="2">Uncharacterized protein</fullName>
    </submittedName>
</protein>
<reference evidence="2 3" key="1">
    <citation type="submission" date="2024-09" db="EMBL/GenBank/DDBJ databases">
        <title>Rethinking Asexuality: The Enigmatic Case of Functional Sexual Genes in Lepraria (Stereocaulaceae).</title>
        <authorList>
            <person name="Doellman M."/>
            <person name="Sun Y."/>
            <person name="Barcenas-Pena A."/>
            <person name="Lumbsch H.T."/>
            <person name="Grewe F."/>
        </authorList>
    </citation>
    <scope>NUCLEOTIDE SEQUENCE [LARGE SCALE GENOMIC DNA]</scope>
    <source>
        <strain evidence="2 3">Mercado 3170</strain>
    </source>
</reference>
<comment type="caution">
    <text evidence="2">The sequence shown here is derived from an EMBL/GenBank/DDBJ whole genome shotgun (WGS) entry which is preliminary data.</text>
</comment>
<dbReference type="EMBL" id="JBEFKJ010000019">
    <property type="protein sequence ID" value="KAL2040877.1"/>
    <property type="molecule type" value="Genomic_DNA"/>
</dbReference>
<accession>A0ABR4A8Z3</accession>
<organism evidence="2 3">
    <name type="scientific">Stereocaulon virgatum</name>
    <dbReference type="NCBI Taxonomy" id="373712"/>
    <lineage>
        <taxon>Eukaryota</taxon>
        <taxon>Fungi</taxon>
        <taxon>Dikarya</taxon>
        <taxon>Ascomycota</taxon>
        <taxon>Pezizomycotina</taxon>
        <taxon>Lecanoromycetes</taxon>
        <taxon>OSLEUM clade</taxon>
        <taxon>Lecanoromycetidae</taxon>
        <taxon>Lecanorales</taxon>
        <taxon>Lecanorineae</taxon>
        <taxon>Stereocaulaceae</taxon>
        <taxon>Stereocaulon</taxon>
    </lineage>
</organism>